<dbReference type="Pfam" id="PF13676">
    <property type="entry name" value="TIR_2"/>
    <property type="match status" value="1"/>
</dbReference>
<dbReference type="EMBL" id="UIDG01000524">
    <property type="protein sequence ID" value="SUS08070.1"/>
    <property type="molecule type" value="Genomic_DNA"/>
</dbReference>
<gene>
    <name evidence="2" type="ORF">DF3PB_5700001</name>
</gene>
<dbReference type="SMART" id="SM00255">
    <property type="entry name" value="TIR"/>
    <property type="match status" value="1"/>
</dbReference>
<name>A0A380THZ6_9ZZZZ</name>
<sequence>MAAGVHAPRPISLFYSYSHRDERYREKLVTQLRILERQGVIQGWHDRKIGAGKNWASEINHHLETAGIILLLVSDNFLASDYCYGKEMTRALERHDAKSARVIPIILQPCLWEEALFAKLQALPRDGKPVTRWSPQAEAYNNIAVGIREAARELRAVAGPHPDPLPQAGEGGTRGRGRVRVFKDLAVFRDVDAPWCPEMVVIPSGSFFMGSPPGEAERSDHEGPQHRVTIAYRFALGRYAVTFDKYDHFCEVTKRKKPEDQGWGRGQRPVINVSWFDAVAYCEWLANEAEQPYRLPSEAEWEYACRAGTTTPYWWGDELTPKKINYPESFPGKTSEVGSDSPNPWDIFDMHGNVTQWVADIWHDGYQGAPVDGSAWTEREEKDSRLVRVIRGSTWNNFAWNFRSARRGWNLPVNRYYYQGFRVAMTLE</sequence>
<dbReference type="SUPFAM" id="SSF52200">
    <property type="entry name" value="Toll/Interleukin receptor TIR domain"/>
    <property type="match status" value="1"/>
</dbReference>
<dbReference type="Pfam" id="PF03781">
    <property type="entry name" value="FGE-sulfatase"/>
    <property type="match status" value="1"/>
</dbReference>
<dbReference type="InterPro" id="IPR016187">
    <property type="entry name" value="CTDL_fold"/>
</dbReference>
<dbReference type="PROSITE" id="PS50104">
    <property type="entry name" value="TIR"/>
    <property type="match status" value="1"/>
</dbReference>
<evidence type="ECO:0000313" key="2">
    <source>
        <dbReference type="EMBL" id="SUS08070.1"/>
    </source>
</evidence>
<dbReference type="Gene3D" id="3.90.1580.10">
    <property type="entry name" value="paralog of FGE (formylglycine-generating enzyme)"/>
    <property type="match status" value="1"/>
</dbReference>
<dbReference type="InterPro" id="IPR051043">
    <property type="entry name" value="Sulfatase_Mod_Factor_Kinase"/>
</dbReference>
<reference evidence="2" key="1">
    <citation type="submission" date="2018-07" db="EMBL/GenBank/DDBJ databases">
        <authorList>
            <person name="Quirk P.G."/>
            <person name="Krulwich T.A."/>
        </authorList>
    </citation>
    <scope>NUCLEOTIDE SEQUENCE</scope>
</reference>
<dbReference type="InterPro" id="IPR042095">
    <property type="entry name" value="SUMF_sf"/>
</dbReference>
<dbReference type="InterPro" id="IPR005532">
    <property type="entry name" value="SUMF_dom"/>
</dbReference>
<accession>A0A380THZ6</accession>
<proteinExistence type="predicted"/>
<dbReference type="InterPro" id="IPR035897">
    <property type="entry name" value="Toll_tir_struct_dom_sf"/>
</dbReference>
<dbReference type="AlphaFoldDB" id="A0A380THZ6"/>
<dbReference type="GO" id="GO:0120147">
    <property type="term" value="F:formylglycine-generating oxidase activity"/>
    <property type="evidence" value="ECO:0007669"/>
    <property type="project" value="TreeGrafter"/>
</dbReference>
<dbReference type="PANTHER" id="PTHR23150:SF35">
    <property type="entry name" value="BLL6746 PROTEIN"/>
    <property type="match status" value="1"/>
</dbReference>
<feature type="domain" description="TIR" evidence="1">
    <location>
        <begin position="9"/>
        <end position="151"/>
    </location>
</feature>
<organism evidence="2">
    <name type="scientific">metagenome</name>
    <dbReference type="NCBI Taxonomy" id="256318"/>
    <lineage>
        <taxon>unclassified sequences</taxon>
        <taxon>metagenomes</taxon>
    </lineage>
</organism>
<dbReference type="PANTHER" id="PTHR23150">
    <property type="entry name" value="SULFATASE MODIFYING FACTOR 1, 2"/>
    <property type="match status" value="1"/>
</dbReference>
<dbReference type="SUPFAM" id="SSF56436">
    <property type="entry name" value="C-type lectin-like"/>
    <property type="match status" value="1"/>
</dbReference>
<dbReference type="Gene3D" id="3.40.50.10140">
    <property type="entry name" value="Toll/interleukin-1 receptor homology (TIR) domain"/>
    <property type="match status" value="1"/>
</dbReference>
<evidence type="ECO:0000259" key="1">
    <source>
        <dbReference type="PROSITE" id="PS50104"/>
    </source>
</evidence>
<dbReference type="GO" id="GO:0007165">
    <property type="term" value="P:signal transduction"/>
    <property type="evidence" value="ECO:0007669"/>
    <property type="project" value="InterPro"/>
</dbReference>
<protein>
    <recommendedName>
        <fullName evidence="1">TIR domain-containing protein</fullName>
    </recommendedName>
</protein>
<dbReference type="InterPro" id="IPR000157">
    <property type="entry name" value="TIR_dom"/>
</dbReference>